<evidence type="ECO:0000313" key="3">
    <source>
        <dbReference type="Proteomes" id="UP001327560"/>
    </source>
</evidence>
<evidence type="ECO:0000256" key="1">
    <source>
        <dbReference type="SAM" id="MobiDB-lite"/>
    </source>
</evidence>
<protein>
    <submittedName>
        <fullName evidence="2">Homeobox protein knotted-1-like 3</fullName>
    </submittedName>
</protein>
<dbReference type="GO" id="GO:0003677">
    <property type="term" value="F:DNA binding"/>
    <property type="evidence" value="ECO:0007669"/>
    <property type="project" value="UniProtKB-KW"/>
</dbReference>
<reference evidence="2 3" key="1">
    <citation type="submission" date="2023-10" db="EMBL/GenBank/DDBJ databases">
        <title>Chromosome-scale genome assembly provides insights into flower coloration mechanisms of Canna indica.</title>
        <authorList>
            <person name="Li C."/>
        </authorList>
    </citation>
    <scope>NUCLEOTIDE SEQUENCE [LARGE SCALE GENOMIC DNA]</scope>
    <source>
        <tissue evidence="2">Flower</tissue>
    </source>
</reference>
<gene>
    <name evidence="2" type="ORF">Cni_G14256</name>
</gene>
<evidence type="ECO:0000313" key="2">
    <source>
        <dbReference type="EMBL" id="WOL05527.1"/>
    </source>
</evidence>
<sequence>MHERVGARSKRRAENREESVMDEDDTSVSEMLLRRCNSICEKMGRDQRGEAANAGPHDKAGVLTSPGRNLPMRVSSSGDNSSGNDGRAVVAAEGGDGGAPVVGVAAGGTRRLPLSRTPIDHLPLIDAQLAQSHHLVRSYAAGHTSSLALPHEKQDLDSFLVIDR</sequence>
<organism evidence="2 3">
    <name type="scientific">Canna indica</name>
    <name type="common">Indian-shot</name>
    <dbReference type="NCBI Taxonomy" id="4628"/>
    <lineage>
        <taxon>Eukaryota</taxon>
        <taxon>Viridiplantae</taxon>
        <taxon>Streptophyta</taxon>
        <taxon>Embryophyta</taxon>
        <taxon>Tracheophyta</taxon>
        <taxon>Spermatophyta</taxon>
        <taxon>Magnoliopsida</taxon>
        <taxon>Liliopsida</taxon>
        <taxon>Zingiberales</taxon>
        <taxon>Cannaceae</taxon>
        <taxon>Canna</taxon>
    </lineage>
</organism>
<feature type="region of interest" description="Disordered" evidence="1">
    <location>
        <begin position="1"/>
        <end position="28"/>
    </location>
</feature>
<feature type="compositionally biased region" description="Low complexity" evidence="1">
    <location>
        <begin position="75"/>
        <end position="93"/>
    </location>
</feature>
<feature type="compositionally biased region" description="Basic and acidic residues" evidence="1">
    <location>
        <begin position="1"/>
        <end position="19"/>
    </location>
</feature>
<feature type="region of interest" description="Disordered" evidence="1">
    <location>
        <begin position="47"/>
        <end position="99"/>
    </location>
</feature>
<accession>A0AAQ3KBK2</accession>
<dbReference type="Proteomes" id="UP001327560">
    <property type="component" value="Chromosome 4"/>
</dbReference>
<proteinExistence type="predicted"/>
<keyword evidence="2" id="KW-0371">Homeobox</keyword>
<dbReference type="AlphaFoldDB" id="A0AAQ3KBK2"/>
<keyword evidence="3" id="KW-1185">Reference proteome</keyword>
<name>A0AAQ3KBK2_9LILI</name>
<keyword evidence="2" id="KW-0238">DNA-binding</keyword>
<dbReference type="EMBL" id="CP136893">
    <property type="protein sequence ID" value="WOL05527.1"/>
    <property type="molecule type" value="Genomic_DNA"/>
</dbReference>